<dbReference type="GO" id="GO:0005737">
    <property type="term" value="C:cytoplasm"/>
    <property type="evidence" value="ECO:0007669"/>
    <property type="project" value="TreeGrafter"/>
</dbReference>
<evidence type="ECO:0000256" key="4">
    <source>
        <dbReference type="PROSITE-ProRule" id="PRU00449"/>
    </source>
</evidence>
<keyword evidence="3" id="KW-0862">Zinc</keyword>
<organism evidence="6 7">
    <name type="scientific">Cryoendolithus antarcticus</name>
    <dbReference type="NCBI Taxonomy" id="1507870"/>
    <lineage>
        <taxon>Eukaryota</taxon>
        <taxon>Fungi</taxon>
        <taxon>Dikarya</taxon>
        <taxon>Ascomycota</taxon>
        <taxon>Pezizomycotina</taxon>
        <taxon>Dothideomycetes</taxon>
        <taxon>Dothideomycetidae</taxon>
        <taxon>Cladosporiales</taxon>
        <taxon>Cladosporiaceae</taxon>
        <taxon>Cryoendolithus</taxon>
    </lineage>
</organism>
<name>A0A1V8STY0_9PEZI</name>
<dbReference type="SMART" id="SM00154">
    <property type="entry name" value="ZnF_AN1"/>
    <property type="match status" value="2"/>
</dbReference>
<dbReference type="Proteomes" id="UP000192596">
    <property type="component" value="Unassembled WGS sequence"/>
</dbReference>
<keyword evidence="7" id="KW-1185">Reference proteome</keyword>
<dbReference type="InParanoid" id="A0A1V8STY0"/>
<feature type="domain" description="AN1-type" evidence="5">
    <location>
        <begin position="23"/>
        <end position="71"/>
    </location>
</feature>
<dbReference type="PANTHER" id="PTHR14677:SF40">
    <property type="entry name" value="CDC48-ASSOCIATED UBIQUITIN-LIKE_ZINC FINGER PROTEIN 1"/>
    <property type="match status" value="1"/>
</dbReference>
<gene>
    <name evidence="6" type="ORF">B0A48_12176</name>
</gene>
<proteinExistence type="predicted"/>
<dbReference type="STRING" id="1507870.A0A1V8STY0"/>
<dbReference type="AlphaFoldDB" id="A0A1V8STY0"/>
<evidence type="ECO:0000313" key="7">
    <source>
        <dbReference type="Proteomes" id="UP000192596"/>
    </source>
</evidence>
<dbReference type="PANTHER" id="PTHR14677">
    <property type="entry name" value="ARSENITE INDUCUBLE RNA ASSOCIATED PROTEIN AIP-1-RELATED"/>
    <property type="match status" value="1"/>
</dbReference>
<dbReference type="InterPro" id="IPR057358">
    <property type="entry name" value="UBL_ZFAND1-like"/>
</dbReference>
<evidence type="ECO:0000256" key="3">
    <source>
        <dbReference type="ARBA" id="ARBA00022833"/>
    </source>
</evidence>
<dbReference type="Pfam" id="PF25327">
    <property type="entry name" value="UBL_ZFAND1"/>
    <property type="match status" value="1"/>
</dbReference>
<evidence type="ECO:0000259" key="5">
    <source>
        <dbReference type="PROSITE" id="PS51039"/>
    </source>
</evidence>
<protein>
    <recommendedName>
        <fullName evidence="5">AN1-type domain-containing protein</fullName>
    </recommendedName>
</protein>
<dbReference type="GO" id="GO:0008270">
    <property type="term" value="F:zinc ion binding"/>
    <property type="evidence" value="ECO:0007669"/>
    <property type="project" value="UniProtKB-KW"/>
</dbReference>
<evidence type="ECO:0000256" key="1">
    <source>
        <dbReference type="ARBA" id="ARBA00022723"/>
    </source>
</evidence>
<sequence length="310" mass="33503">MASKPQTTDPSETFSAMSVGDVEAIGSHCQMTFCHQLDFLPFRCESCRGKFCLDHRTESAHSCPQAGAWARRRAAQQQNASPLPPKPSILTHEKQCSSPSCKTLIDTPLVTGVHCEKCNRSYCLKHRFTYDHDCANLTPLGARPKGESQRDKGLAALDKLRAWGASKKAALPKAPVSKSKAQAAAQLQESATLKRTAKGDAKLAPEKRIYLYVEASSETITAKIPKGTFYYSTDFSVGRVLDLAAKSLQVSNVNNQGNGEEEKLRVFHVEGGKLLDFGQKLGATGVVTGHTIVLLRGVGAEMAKTPAKTG</sequence>
<dbReference type="FunCoup" id="A0A1V8STY0">
    <property type="interactions" value="376"/>
</dbReference>
<evidence type="ECO:0000256" key="2">
    <source>
        <dbReference type="ARBA" id="ARBA00022771"/>
    </source>
</evidence>
<keyword evidence="2 4" id="KW-0863">Zinc-finger</keyword>
<comment type="caution">
    <text evidence="6">The sequence shown here is derived from an EMBL/GenBank/DDBJ whole genome shotgun (WGS) entry which is preliminary data.</text>
</comment>
<keyword evidence="1" id="KW-0479">Metal-binding</keyword>
<dbReference type="InterPro" id="IPR035896">
    <property type="entry name" value="AN1-like_Znf"/>
</dbReference>
<dbReference type="Gene3D" id="4.10.1110.10">
    <property type="entry name" value="AN1-like Zinc finger"/>
    <property type="match status" value="2"/>
</dbReference>
<accession>A0A1V8STY0</accession>
<dbReference type="SUPFAM" id="SSF118310">
    <property type="entry name" value="AN1-like Zinc finger"/>
    <property type="match status" value="2"/>
</dbReference>
<dbReference type="OrthoDB" id="431929at2759"/>
<dbReference type="PROSITE" id="PS51039">
    <property type="entry name" value="ZF_AN1"/>
    <property type="match status" value="1"/>
</dbReference>
<reference evidence="7" key="1">
    <citation type="submission" date="2017-03" db="EMBL/GenBank/DDBJ databases">
        <title>Genomes of endolithic fungi from Antarctica.</title>
        <authorList>
            <person name="Coleine C."/>
            <person name="Masonjones S."/>
            <person name="Stajich J.E."/>
        </authorList>
    </citation>
    <scope>NUCLEOTIDE SEQUENCE [LARGE SCALE GENOMIC DNA]</scope>
    <source>
        <strain evidence="7">CCFEE 5527</strain>
    </source>
</reference>
<dbReference type="InterPro" id="IPR000058">
    <property type="entry name" value="Znf_AN1"/>
</dbReference>
<evidence type="ECO:0000313" key="6">
    <source>
        <dbReference type="EMBL" id="OQO02647.1"/>
    </source>
</evidence>
<dbReference type="Pfam" id="PF01428">
    <property type="entry name" value="zf-AN1"/>
    <property type="match status" value="2"/>
</dbReference>
<dbReference type="EMBL" id="NAJO01000027">
    <property type="protein sequence ID" value="OQO02647.1"/>
    <property type="molecule type" value="Genomic_DNA"/>
</dbReference>